<dbReference type="Proteomes" id="UP000887566">
    <property type="component" value="Unplaced"/>
</dbReference>
<feature type="transmembrane region" description="Helical" evidence="1">
    <location>
        <begin position="18"/>
        <end position="36"/>
    </location>
</feature>
<dbReference type="WBParaSite" id="PSAMB.scaffold16361size1348.g36897.t1">
    <property type="protein sequence ID" value="PSAMB.scaffold16361size1348.g36897.t1"/>
    <property type="gene ID" value="PSAMB.scaffold16361size1348.g36897"/>
</dbReference>
<feature type="transmembrane region" description="Helical" evidence="1">
    <location>
        <begin position="48"/>
        <end position="71"/>
    </location>
</feature>
<dbReference type="InterPro" id="IPR036719">
    <property type="entry name" value="Neuro-gated_channel_TM_sf"/>
</dbReference>
<keyword evidence="3" id="KW-1185">Reference proteome</keyword>
<dbReference type="InterPro" id="IPR006029">
    <property type="entry name" value="Neurotrans-gated_channel_TM"/>
</dbReference>
<dbReference type="GO" id="GO:0006811">
    <property type="term" value="P:monoatomic ion transport"/>
    <property type="evidence" value="ECO:0007669"/>
    <property type="project" value="InterPro"/>
</dbReference>
<dbReference type="GO" id="GO:0016020">
    <property type="term" value="C:membrane"/>
    <property type="evidence" value="ECO:0007669"/>
    <property type="project" value="InterPro"/>
</dbReference>
<dbReference type="Gene3D" id="1.20.58.390">
    <property type="entry name" value="Neurotransmitter-gated ion-channel transmembrane domain"/>
    <property type="match status" value="1"/>
</dbReference>
<reference evidence="4" key="1">
    <citation type="submission" date="2022-11" db="UniProtKB">
        <authorList>
            <consortium name="WormBaseParasite"/>
        </authorList>
    </citation>
    <scope>IDENTIFICATION</scope>
</reference>
<keyword evidence="1" id="KW-1133">Transmembrane helix</keyword>
<evidence type="ECO:0000313" key="3">
    <source>
        <dbReference type="Proteomes" id="UP000887566"/>
    </source>
</evidence>
<accession>A0A914V7L4</accession>
<keyword evidence="1" id="KW-0472">Membrane</keyword>
<dbReference type="SUPFAM" id="SSF90112">
    <property type="entry name" value="Neurotransmitter-gated ion-channel transmembrane pore"/>
    <property type="match status" value="1"/>
</dbReference>
<feature type="domain" description="Neurotransmitter-gated ion-channel transmembrane" evidence="2">
    <location>
        <begin position="2"/>
        <end position="120"/>
    </location>
</feature>
<dbReference type="Pfam" id="PF02932">
    <property type="entry name" value="Neur_chan_memb"/>
    <property type="match status" value="1"/>
</dbReference>
<organism evidence="3 4">
    <name type="scientific">Plectus sambesii</name>
    <dbReference type="NCBI Taxonomy" id="2011161"/>
    <lineage>
        <taxon>Eukaryota</taxon>
        <taxon>Metazoa</taxon>
        <taxon>Ecdysozoa</taxon>
        <taxon>Nematoda</taxon>
        <taxon>Chromadorea</taxon>
        <taxon>Plectida</taxon>
        <taxon>Plectina</taxon>
        <taxon>Plectoidea</taxon>
        <taxon>Plectidae</taxon>
        <taxon>Plectus</taxon>
    </lineage>
</organism>
<evidence type="ECO:0000259" key="2">
    <source>
        <dbReference type="Pfam" id="PF02932"/>
    </source>
</evidence>
<keyword evidence="1" id="KW-0812">Transmembrane</keyword>
<evidence type="ECO:0000256" key="1">
    <source>
        <dbReference type="SAM" id="Phobius"/>
    </source>
</evidence>
<name>A0A914V7L4_9BILA</name>
<dbReference type="CDD" id="cd19051">
    <property type="entry name" value="LGIC_TM_cation"/>
    <property type="match status" value="1"/>
</dbReference>
<dbReference type="AlphaFoldDB" id="A0A914V7L4"/>
<dbReference type="InterPro" id="IPR038050">
    <property type="entry name" value="Neuro_actylchol_rec"/>
</dbReference>
<evidence type="ECO:0000313" key="4">
    <source>
        <dbReference type="WBParaSite" id="PSAMB.scaffold16361size1348.g36897.t1"/>
    </source>
</evidence>
<protein>
    <submittedName>
        <fullName evidence="4">Neurotransmitter-gated ion-channel transmembrane domain-containing protein</fullName>
    </submittedName>
</protein>
<sequence>MVGFFTPYSSTGENTEKVSLGVTALLSLAIILLMVADKMPATSKVIPLIGKYYIGLIWLIFAATIVTTVTLRVQSKGNAGRPLNERTKRFMFDYVARILLMRVDLPTNIKEQRDQHSQRYKQSSACK</sequence>
<proteinExistence type="predicted"/>